<dbReference type="PANTHER" id="PTHR24271">
    <property type="entry name" value="KALLIKREIN-RELATED"/>
    <property type="match status" value="1"/>
</dbReference>
<sequence length="240" mass="27276">MVVLGAHDLKKWKKSFQKIQVSHYHRHPLHENATQISYDIMLLKLKTTARLTENVTVIGLPKEDERIPASPKCSVAGWGKTNSNNKQGSDVLMEVAVTLEDNSECKSVWQKYFDKKQMMCTRTTGGKGFCQVSKLNLDQMIILIVEPTCCRGQPVQILVDQISSGYLSVTLLYWTTKIAFEVFTYSPFTITLLYVCSLIPVVLCSREIQGDRLFVTTRHRVSLLLIMLRDVMIPNILMCS</sequence>
<dbReference type="GO" id="GO:0006508">
    <property type="term" value="P:proteolysis"/>
    <property type="evidence" value="ECO:0007669"/>
    <property type="project" value="InterPro"/>
</dbReference>
<feature type="domain" description="Peptidase S1" evidence="2">
    <location>
        <begin position="1"/>
        <end position="180"/>
    </location>
</feature>
<dbReference type="PROSITE" id="PS50240">
    <property type="entry name" value="TRYPSIN_DOM"/>
    <property type="match status" value="1"/>
</dbReference>
<dbReference type="AlphaFoldDB" id="A0A673WLX7"/>
<protein>
    <submittedName>
        <fullName evidence="3">Granzyme B-like</fullName>
    </submittedName>
</protein>
<keyword evidence="4" id="KW-1185">Reference proteome</keyword>
<dbReference type="GeneTree" id="ENSGT00910000144271"/>
<evidence type="ECO:0000313" key="3">
    <source>
        <dbReference type="Ensembl" id="ENSSTUP00000009712.1"/>
    </source>
</evidence>
<accession>A0A673WLX7</accession>
<dbReference type="InterPro" id="IPR043504">
    <property type="entry name" value="Peptidase_S1_PA_chymotrypsin"/>
</dbReference>
<dbReference type="SUPFAM" id="SSF50494">
    <property type="entry name" value="Trypsin-like serine proteases"/>
    <property type="match status" value="1"/>
</dbReference>
<evidence type="ECO:0000259" key="2">
    <source>
        <dbReference type="PROSITE" id="PS50240"/>
    </source>
</evidence>
<dbReference type="InterPro" id="IPR009003">
    <property type="entry name" value="Peptidase_S1_PA"/>
</dbReference>
<name>A0A673WLX7_SALTR</name>
<evidence type="ECO:0000256" key="1">
    <source>
        <dbReference type="ARBA" id="ARBA00023157"/>
    </source>
</evidence>
<dbReference type="Proteomes" id="UP000472277">
    <property type="component" value="Chromosome 24"/>
</dbReference>
<dbReference type="InterPro" id="IPR001254">
    <property type="entry name" value="Trypsin_dom"/>
</dbReference>
<dbReference type="InParanoid" id="A0A673WLX7"/>
<dbReference type="Pfam" id="PF00089">
    <property type="entry name" value="Trypsin"/>
    <property type="match status" value="1"/>
</dbReference>
<evidence type="ECO:0000313" key="4">
    <source>
        <dbReference type="Proteomes" id="UP000472277"/>
    </source>
</evidence>
<dbReference type="SMART" id="SM00020">
    <property type="entry name" value="Tryp_SPc"/>
    <property type="match status" value="1"/>
</dbReference>
<keyword evidence="1" id="KW-1015">Disulfide bond</keyword>
<gene>
    <name evidence="3" type="primary">LOC115161401</name>
</gene>
<dbReference type="GO" id="GO:0004252">
    <property type="term" value="F:serine-type endopeptidase activity"/>
    <property type="evidence" value="ECO:0007669"/>
    <property type="project" value="InterPro"/>
</dbReference>
<reference evidence="3" key="2">
    <citation type="submission" date="2025-09" db="UniProtKB">
        <authorList>
            <consortium name="Ensembl"/>
        </authorList>
    </citation>
    <scope>IDENTIFICATION</scope>
</reference>
<dbReference type="Gene3D" id="2.40.10.10">
    <property type="entry name" value="Trypsin-like serine proteases"/>
    <property type="match status" value="1"/>
</dbReference>
<organism evidence="3 4">
    <name type="scientific">Salmo trutta</name>
    <name type="common">Brown trout</name>
    <dbReference type="NCBI Taxonomy" id="8032"/>
    <lineage>
        <taxon>Eukaryota</taxon>
        <taxon>Metazoa</taxon>
        <taxon>Chordata</taxon>
        <taxon>Craniata</taxon>
        <taxon>Vertebrata</taxon>
        <taxon>Euteleostomi</taxon>
        <taxon>Actinopterygii</taxon>
        <taxon>Neopterygii</taxon>
        <taxon>Teleostei</taxon>
        <taxon>Protacanthopterygii</taxon>
        <taxon>Salmoniformes</taxon>
        <taxon>Salmonidae</taxon>
        <taxon>Salmoninae</taxon>
        <taxon>Salmo</taxon>
    </lineage>
</organism>
<dbReference type="PANTHER" id="PTHR24271:SF80">
    <property type="entry name" value="GRANZYME 3, TANDEM DUPLICATE 1-RELATED"/>
    <property type="match status" value="1"/>
</dbReference>
<proteinExistence type="predicted"/>
<reference evidence="3" key="1">
    <citation type="submission" date="2025-08" db="UniProtKB">
        <authorList>
            <consortium name="Ensembl"/>
        </authorList>
    </citation>
    <scope>IDENTIFICATION</scope>
</reference>
<dbReference type="Ensembl" id="ENSSTUT00000010360.1">
    <property type="protein sequence ID" value="ENSSTUP00000009712.1"/>
    <property type="gene ID" value="ENSSTUG00000004717.1"/>
</dbReference>